<dbReference type="Gene3D" id="3.40.50.2300">
    <property type="match status" value="1"/>
</dbReference>
<keyword evidence="1" id="KW-0812">Transmembrane</keyword>
<accession>A0ABZ1LF57</accession>
<dbReference type="RefSeq" id="WP_327162453.1">
    <property type="nucleotide sequence ID" value="NZ_CP108062.1"/>
</dbReference>
<keyword evidence="1" id="KW-1133">Transmembrane helix</keyword>
<evidence type="ECO:0000313" key="2">
    <source>
        <dbReference type="EMBL" id="WTR72036.1"/>
    </source>
</evidence>
<dbReference type="EMBL" id="CP108188">
    <property type="protein sequence ID" value="WTR72036.1"/>
    <property type="molecule type" value="Genomic_DNA"/>
</dbReference>
<evidence type="ECO:0000256" key="1">
    <source>
        <dbReference type="SAM" id="Phobius"/>
    </source>
</evidence>
<organism evidence="2 3">
    <name type="scientific">Streptomyces zaomyceticus</name>
    <dbReference type="NCBI Taxonomy" id="68286"/>
    <lineage>
        <taxon>Bacteria</taxon>
        <taxon>Bacillati</taxon>
        <taxon>Actinomycetota</taxon>
        <taxon>Actinomycetes</taxon>
        <taxon>Kitasatosporales</taxon>
        <taxon>Streptomycetaceae</taxon>
        <taxon>Streptomyces</taxon>
    </lineage>
</organism>
<keyword evidence="1" id="KW-0472">Membrane</keyword>
<keyword evidence="3" id="KW-1185">Reference proteome</keyword>
<dbReference type="Proteomes" id="UP001622594">
    <property type="component" value="Chromosome"/>
</dbReference>
<sequence>MKTRRAWRVTEREAAKRDAAESGSARIPGLLAAGAGALRGRVGWALGAVLVLALGLVGTWLFVGSETRGTPPDTRARAYEDYDACLLTDERGIVTGAPAAPVWEGMQAASLDKRIRVTFVPVMGEKSVANARPFLNGLMQRDCEIVVASGAPQVAAAEAAVEKNPKVRFVTVGGESGAAHDNLVRVAPGASLKDDIASTVKRLAAEG</sequence>
<protein>
    <submittedName>
        <fullName evidence="2">BMP family ABC transporter substrate-binding protein</fullName>
    </submittedName>
</protein>
<gene>
    <name evidence="2" type="ORF">OG814_23520</name>
</gene>
<feature type="transmembrane region" description="Helical" evidence="1">
    <location>
        <begin position="42"/>
        <end position="63"/>
    </location>
</feature>
<proteinExistence type="predicted"/>
<evidence type="ECO:0000313" key="3">
    <source>
        <dbReference type="Proteomes" id="UP001622594"/>
    </source>
</evidence>
<name>A0ABZ1LF57_9ACTN</name>
<reference evidence="2 3" key="1">
    <citation type="submission" date="2022-10" db="EMBL/GenBank/DDBJ databases">
        <title>The complete genomes of actinobacterial strains from the NBC collection.</title>
        <authorList>
            <person name="Joergensen T.S."/>
            <person name="Alvarez Arevalo M."/>
            <person name="Sterndorff E.B."/>
            <person name="Faurdal D."/>
            <person name="Vuksanovic O."/>
            <person name="Mourched A.-S."/>
            <person name="Charusanti P."/>
            <person name="Shaw S."/>
            <person name="Blin K."/>
            <person name="Weber T."/>
        </authorList>
    </citation>
    <scope>NUCLEOTIDE SEQUENCE [LARGE SCALE GENOMIC DNA]</scope>
    <source>
        <strain evidence="2 3">NBC_00123</strain>
    </source>
</reference>